<dbReference type="PANTHER" id="PTHR33308">
    <property type="entry name" value="PEPTIDOGLYCAN HYDROLASE FLGJ"/>
    <property type="match status" value="1"/>
</dbReference>
<dbReference type="Pfam" id="PF01476">
    <property type="entry name" value="LysM"/>
    <property type="match status" value="2"/>
</dbReference>
<dbReference type="SUPFAM" id="SSF54106">
    <property type="entry name" value="LysM domain"/>
    <property type="match status" value="1"/>
</dbReference>
<dbReference type="HOGENOM" id="CLU_013771_1_1_10"/>
<gene>
    <name evidence="6" type="ORF">ING2E5B_0388</name>
</gene>
<dbReference type="PATRIC" id="fig|1562970.3.peg.385"/>
<dbReference type="GO" id="GO:0004040">
    <property type="term" value="F:amidase activity"/>
    <property type="evidence" value="ECO:0007669"/>
    <property type="project" value="InterPro"/>
</dbReference>
<evidence type="ECO:0000259" key="5">
    <source>
        <dbReference type="PROSITE" id="PS51782"/>
    </source>
</evidence>
<dbReference type="GO" id="GO:0031640">
    <property type="term" value="P:killing of cells of another organism"/>
    <property type="evidence" value="ECO:0007669"/>
    <property type="project" value="UniProtKB-KW"/>
</dbReference>
<dbReference type="STRING" id="1562970.ING2E5B_0388"/>
<evidence type="ECO:0000256" key="3">
    <source>
        <dbReference type="ARBA" id="ARBA00022801"/>
    </source>
</evidence>
<protein>
    <recommendedName>
        <fullName evidence="4">Peptidoglycan hydrolase</fullName>
    </recommendedName>
</protein>
<dbReference type="Proteomes" id="UP000032417">
    <property type="component" value="Chromosome 1"/>
</dbReference>
<evidence type="ECO:0000256" key="4">
    <source>
        <dbReference type="ARBA" id="ARBA00032108"/>
    </source>
</evidence>
<dbReference type="PROSITE" id="PS51782">
    <property type="entry name" value="LYSM"/>
    <property type="match status" value="2"/>
</dbReference>
<dbReference type="PANTHER" id="PTHR33308:SF9">
    <property type="entry name" value="PEPTIDOGLYCAN HYDROLASE FLGJ"/>
    <property type="match status" value="1"/>
</dbReference>
<dbReference type="Gene3D" id="1.10.530.10">
    <property type="match status" value="1"/>
</dbReference>
<dbReference type="OrthoDB" id="977752at2"/>
<sequence>MQYLSYKYTFISSLTLLLSFLFNISNLSAQSGVRTYELYIERYSDLAIQHMDKYGIPASITLAQGILESGAGMSDLARRSNNHFGIKCHSVWSGPRVYAADDTPNDCFRSYSRVEDSYQDHSEFLVGSARYRSLFELSITDYKGWARGLQKSGYATDKAYANKLIKLIEDYELYRFDDKKYRRGVSKRDREAIRSAESSRASWTHEPYITHGLVYVIAVDGDTFGSIAKEFGFSEKDLLKFNEVPEDFPLSEGDIVYFQKKKTRADKPYEYHTVQVGESMYSISQTYGIQLRNLYRLNKKSYEYIPEEGDVLKLR</sequence>
<keyword evidence="3" id="KW-0378">Hydrolase</keyword>
<proteinExistence type="predicted"/>
<reference evidence="6 7" key="1">
    <citation type="submission" date="2014-08" db="EMBL/GenBank/DDBJ databases">
        <authorList>
            <person name="Wibberg D."/>
        </authorList>
    </citation>
    <scope>NUCLEOTIDE SEQUENCE [LARGE SCALE GENOMIC DNA]</scope>
    <source>
        <strain evidence="7">ING2-E5B</strain>
    </source>
</reference>
<keyword evidence="7" id="KW-1185">Reference proteome</keyword>
<dbReference type="Gene3D" id="3.10.350.10">
    <property type="entry name" value="LysM domain"/>
    <property type="match status" value="1"/>
</dbReference>
<dbReference type="EMBL" id="LN515532">
    <property type="protein sequence ID" value="CEA15157.1"/>
    <property type="molecule type" value="Genomic_DNA"/>
</dbReference>
<evidence type="ECO:0000313" key="6">
    <source>
        <dbReference type="EMBL" id="CEA15157.1"/>
    </source>
</evidence>
<dbReference type="InterPro" id="IPR051056">
    <property type="entry name" value="Glycosyl_Hydrolase_73"/>
</dbReference>
<dbReference type="InterPro" id="IPR018392">
    <property type="entry name" value="LysM"/>
</dbReference>
<dbReference type="SMART" id="SM00257">
    <property type="entry name" value="LysM"/>
    <property type="match status" value="2"/>
</dbReference>
<feature type="domain" description="LysM" evidence="5">
    <location>
        <begin position="214"/>
        <end position="258"/>
    </location>
</feature>
<dbReference type="CDD" id="cd00118">
    <property type="entry name" value="LysM"/>
    <property type="match status" value="2"/>
</dbReference>
<keyword evidence="2" id="KW-0081">Bacteriolytic enzyme</keyword>
<dbReference type="InterPro" id="IPR002901">
    <property type="entry name" value="MGlyc_endo_b_GlcNAc-like_dom"/>
</dbReference>
<accession>A0A098BZQ9</accession>
<organism evidence="6 7">
    <name type="scientific">Fermentimonas caenicola</name>
    <dbReference type="NCBI Taxonomy" id="1562970"/>
    <lineage>
        <taxon>Bacteria</taxon>
        <taxon>Pseudomonadati</taxon>
        <taxon>Bacteroidota</taxon>
        <taxon>Bacteroidia</taxon>
        <taxon>Bacteroidales</taxon>
        <taxon>Dysgonomonadaceae</taxon>
        <taxon>Fermentimonas</taxon>
    </lineage>
</organism>
<dbReference type="GO" id="GO:0042742">
    <property type="term" value="P:defense response to bacterium"/>
    <property type="evidence" value="ECO:0007669"/>
    <property type="project" value="UniProtKB-KW"/>
</dbReference>
<dbReference type="Pfam" id="PF01832">
    <property type="entry name" value="Glucosaminidase"/>
    <property type="match status" value="1"/>
</dbReference>
<dbReference type="SMART" id="SM00047">
    <property type="entry name" value="LYZ2"/>
    <property type="match status" value="1"/>
</dbReference>
<keyword evidence="1" id="KW-0929">Antimicrobial</keyword>
<evidence type="ECO:0000256" key="2">
    <source>
        <dbReference type="ARBA" id="ARBA00022638"/>
    </source>
</evidence>
<dbReference type="KEGG" id="pbt:ING2E5B_0388"/>
<name>A0A098BZQ9_9BACT</name>
<dbReference type="InterPro" id="IPR036779">
    <property type="entry name" value="LysM_dom_sf"/>
</dbReference>
<evidence type="ECO:0000313" key="7">
    <source>
        <dbReference type="Proteomes" id="UP000032417"/>
    </source>
</evidence>
<evidence type="ECO:0000256" key="1">
    <source>
        <dbReference type="ARBA" id="ARBA00022529"/>
    </source>
</evidence>
<feature type="domain" description="LysM" evidence="5">
    <location>
        <begin position="270"/>
        <end position="314"/>
    </location>
</feature>
<dbReference type="AlphaFoldDB" id="A0A098BZQ9"/>